<keyword evidence="2" id="KW-0472">Membrane</keyword>
<dbReference type="InterPro" id="IPR044926">
    <property type="entry name" value="RGS_subdomain_2"/>
</dbReference>
<dbReference type="SUPFAM" id="SSF48097">
    <property type="entry name" value="Regulator of G-protein signaling, RGS"/>
    <property type="match status" value="1"/>
</dbReference>
<evidence type="ECO:0000313" key="4">
    <source>
        <dbReference type="EMBL" id="KAJ6250362.1"/>
    </source>
</evidence>
<dbReference type="EMBL" id="JAOAOG010000079">
    <property type="protein sequence ID" value="KAJ6250362.1"/>
    <property type="molecule type" value="Genomic_DNA"/>
</dbReference>
<feature type="transmembrane region" description="Helical" evidence="2">
    <location>
        <begin position="277"/>
        <end position="294"/>
    </location>
</feature>
<feature type="domain" description="RGS" evidence="3">
    <location>
        <begin position="344"/>
        <end position="462"/>
    </location>
</feature>
<comment type="caution">
    <text evidence="4">The sequence shown here is derived from an EMBL/GenBank/DDBJ whole genome shotgun (WGS) entry which is preliminary data.</text>
</comment>
<feature type="transmembrane region" description="Helical" evidence="2">
    <location>
        <begin position="38"/>
        <end position="56"/>
    </location>
</feature>
<feature type="transmembrane region" description="Helical" evidence="2">
    <location>
        <begin position="6"/>
        <end position="26"/>
    </location>
</feature>
<dbReference type="PANTHER" id="PTHR10845">
    <property type="entry name" value="REGULATOR OF G PROTEIN SIGNALING"/>
    <property type="match status" value="1"/>
</dbReference>
<evidence type="ECO:0000256" key="2">
    <source>
        <dbReference type="SAM" id="Phobius"/>
    </source>
</evidence>
<evidence type="ECO:0000259" key="3">
    <source>
        <dbReference type="PROSITE" id="PS50132"/>
    </source>
</evidence>
<feature type="region of interest" description="Disordered" evidence="1">
    <location>
        <begin position="141"/>
        <end position="175"/>
    </location>
</feature>
<gene>
    <name evidence="4" type="ORF">M0813_16126</name>
</gene>
<dbReference type="PRINTS" id="PR01301">
    <property type="entry name" value="RGSPROTEIN"/>
</dbReference>
<feature type="transmembrane region" description="Helical" evidence="2">
    <location>
        <begin position="245"/>
        <end position="265"/>
    </location>
</feature>
<dbReference type="Gene3D" id="1.10.167.10">
    <property type="entry name" value="Regulator of G-protein Signalling 4, domain 2"/>
    <property type="match status" value="1"/>
</dbReference>
<name>A0ABQ8Z0U8_9EUKA</name>
<dbReference type="Proteomes" id="UP001150062">
    <property type="component" value="Unassembled WGS sequence"/>
</dbReference>
<sequence length="476" mass="55772">MNNLVFRVTNTCVMFVYGSLLFFFFLRKRKHSAIKSRSLIITGFVTFSFPVFNIISITEEKASGSTQCFLAEMYLTMVQCIGIGVFLYMAARLYFIYILSREKLQNSKKFYLKVKNHLTSTSLNSEQVSVITRDVIEMKPKKEGTSDDREDNCNSNEEKESHDNGKSLTATEDEEEDWDAFNAEIELKNVEKNYYKKQFLITGKYLAIALSVHYLLFFIISMLLYFCSSDRTVGAKCTRSTWKLIFRGILAFIQLAIMVVLIIKIRKINDHYKIRNEIFAVSFVLFCYLTINYSMNLPNDRLKQDIALYTTGYALQTVVLAWPIYLSYKKTKNLGVEEETIFNKMKKLLKNKKCLQYFIEFSKTDYSVENVLFYSACMQLKKVKKKKKRKRLTENIINSFIKLNSTLTLNISCKVRKKCILEFESDPFGKTCFQTVYEEIFLLMARSTYPQFLNSKEYKDMITEINLEDQEVRFND</sequence>
<evidence type="ECO:0000313" key="5">
    <source>
        <dbReference type="Proteomes" id="UP001150062"/>
    </source>
</evidence>
<feature type="transmembrane region" description="Helical" evidence="2">
    <location>
        <begin position="306"/>
        <end position="326"/>
    </location>
</feature>
<accession>A0ABQ8Z0U8</accession>
<dbReference type="PROSITE" id="PS50132">
    <property type="entry name" value="RGS"/>
    <property type="match status" value="1"/>
</dbReference>
<protein>
    <submittedName>
        <fullName evidence="4">Regulator of g protein signaling</fullName>
    </submittedName>
</protein>
<feature type="transmembrane region" description="Helical" evidence="2">
    <location>
        <begin position="76"/>
        <end position="99"/>
    </location>
</feature>
<keyword evidence="2" id="KW-0812">Transmembrane</keyword>
<keyword evidence="2" id="KW-1133">Transmembrane helix</keyword>
<dbReference type="InterPro" id="IPR016137">
    <property type="entry name" value="RGS"/>
</dbReference>
<reference evidence="4" key="1">
    <citation type="submission" date="2022-08" db="EMBL/GenBank/DDBJ databases">
        <title>Novel sulfate-reducing endosymbionts in the free-living metamonad Anaeramoeba.</title>
        <authorList>
            <person name="Jerlstrom-Hultqvist J."/>
            <person name="Cepicka I."/>
            <person name="Gallot-Lavallee L."/>
            <person name="Salas-Leiva D."/>
            <person name="Curtis B.A."/>
            <person name="Zahonova K."/>
            <person name="Pipaliya S."/>
            <person name="Dacks J."/>
            <person name="Roger A.J."/>
        </authorList>
    </citation>
    <scope>NUCLEOTIDE SEQUENCE</scope>
    <source>
        <strain evidence="4">Schooner1</strain>
    </source>
</reference>
<dbReference type="InterPro" id="IPR036305">
    <property type="entry name" value="RGS_sf"/>
</dbReference>
<dbReference type="PANTHER" id="PTHR10845:SF192">
    <property type="entry name" value="DOUBLE HIT, ISOFORM B"/>
    <property type="match status" value="1"/>
</dbReference>
<proteinExistence type="predicted"/>
<dbReference type="SMART" id="SM00315">
    <property type="entry name" value="RGS"/>
    <property type="match status" value="1"/>
</dbReference>
<keyword evidence="5" id="KW-1185">Reference proteome</keyword>
<organism evidence="4 5">
    <name type="scientific">Anaeramoeba flamelloides</name>
    <dbReference type="NCBI Taxonomy" id="1746091"/>
    <lineage>
        <taxon>Eukaryota</taxon>
        <taxon>Metamonada</taxon>
        <taxon>Anaeramoebidae</taxon>
        <taxon>Anaeramoeba</taxon>
    </lineage>
</organism>
<dbReference type="Pfam" id="PF00615">
    <property type="entry name" value="RGS"/>
    <property type="match status" value="1"/>
</dbReference>
<evidence type="ECO:0000256" key="1">
    <source>
        <dbReference type="SAM" id="MobiDB-lite"/>
    </source>
</evidence>
<feature type="compositionally biased region" description="Basic and acidic residues" evidence="1">
    <location>
        <begin position="156"/>
        <end position="165"/>
    </location>
</feature>
<dbReference type="CDD" id="cd07440">
    <property type="entry name" value="RGS"/>
    <property type="match status" value="1"/>
</dbReference>
<feature type="transmembrane region" description="Helical" evidence="2">
    <location>
        <begin position="205"/>
        <end position="225"/>
    </location>
</feature>